<feature type="transmembrane region" description="Helical" evidence="6">
    <location>
        <begin position="323"/>
        <end position="345"/>
    </location>
</feature>
<accession>A0A814QKC6</accession>
<dbReference type="InterPro" id="IPR002293">
    <property type="entry name" value="AA/rel_permease1"/>
</dbReference>
<feature type="region of interest" description="Disordered" evidence="5">
    <location>
        <begin position="1"/>
        <end position="26"/>
    </location>
</feature>
<evidence type="ECO:0000256" key="5">
    <source>
        <dbReference type="SAM" id="MobiDB-lite"/>
    </source>
</evidence>
<organism evidence="7 8">
    <name type="scientific">Rotaria sordida</name>
    <dbReference type="NCBI Taxonomy" id="392033"/>
    <lineage>
        <taxon>Eukaryota</taxon>
        <taxon>Metazoa</taxon>
        <taxon>Spiralia</taxon>
        <taxon>Gnathifera</taxon>
        <taxon>Rotifera</taxon>
        <taxon>Eurotatoria</taxon>
        <taxon>Bdelloidea</taxon>
        <taxon>Philodinida</taxon>
        <taxon>Philodinidae</taxon>
        <taxon>Rotaria</taxon>
    </lineage>
</organism>
<feature type="transmembrane region" description="Helical" evidence="6">
    <location>
        <begin position="197"/>
        <end position="215"/>
    </location>
</feature>
<proteinExistence type="predicted"/>
<dbReference type="AlphaFoldDB" id="A0A814QKC6"/>
<dbReference type="Pfam" id="PF13520">
    <property type="entry name" value="AA_permease_2"/>
    <property type="match status" value="2"/>
</dbReference>
<feature type="transmembrane region" description="Helical" evidence="6">
    <location>
        <begin position="385"/>
        <end position="404"/>
    </location>
</feature>
<feature type="transmembrane region" description="Helical" evidence="6">
    <location>
        <begin position="56"/>
        <end position="75"/>
    </location>
</feature>
<evidence type="ECO:0000313" key="7">
    <source>
        <dbReference type="EMBL" id="CAF1121485.1"/>
    </source>
</evidence>
<keyword evidence="4 6" id="KW-0472">Membrane</keyword>
<dbReference type="InterPro" id="IPR050598">
    <property type="entry name" value="AminoAcid_Transporter"/>
</dbReference>
<feature type="transmembrane region" description="Helical" evidence="6">
    <location>
        <begin position="410"/>
        <end position="430"/>
    </location>
</feature>
<dbReference type="Gene3D" id="1.20.1740.10">
    <property type="entry name" value="Amino acid/polyamine transporter I"/>
    <property type="match status" value="1"/>
</dbReference>
<dbReference type="EMBL" id="CAJNOL010000573">
    <property type="protein sequence ID" value="CAF1121485.1"/>
    <property type="molecule type" value="Genomic_DNA"/>
</dbReference>
<keyword evidence="3 6" id="KW-1133">Transmembrane helix</keyword>
<dbReference type="GO" id="GO:0015179">
    <property type="term" value="F:L-amino acid transmembrane transporter activity"/>
    <property type="evidence" value="ECO:0007669"/>
    <property type="project" value="TreeGrafter"/>
</dbReference>
<evidence type="ECO:0000256" key="1">
    <source>
        <dbReference type="ARBA" id="ARBA00004141"/>
    </source>
</evidence>
<dbReference type="Proteomes" id="UP000663870">
    <property type="component" value="Unassembled WGS sequence"/>
</dbReference>
<evidence type="ECO:0000256" key="3">
    <source>
        <dbReference type="ARBA" id="ARBA00022989"/>
    </source>
</evidence>
<name>A0A814QKC6_9BILA</name>
<dbReference type="PANTHER" id="PTHR11785:SF512">
    <property type="entry name" value="SOBREMESA, ISOFORM B"/>
    <property type="match status" value="1"/>
</dbReference>
<dbReference type="GO" id="GO:0016020">
    <property type="term" value="C:membrane"/>
    <property type="evidence" value="ECO:0007669"/>
    <property type="project" value="UniProtKB-SubCell"/>
</dbReference>
<evidence type="ECO:0000256" key="6">
    <source>
        <dbReference type="SAM" id="Phobius"/>
    </source>
</evidence>
<evidence type="ECO:0008006" key="9">
    <source>
        <dbReference type="Google" id="ProtNLM"/>
    </source>
</evidence>
<evidence type="ECO:0000256" key="4">
    <source>
        <dbReference type="ARBA" id="ARBA00023136"/>
    </source>
</evidence>
<feature type="transmembrane region" description="Helical" evidence="6">
    <location>
        <begin position="351"/>
        <end position="373"/>
    </location>
</feature>
<feature type="transmembrane region" description="Helical" evidence="6">
    <location>
        <begin position="227"/>
        <end position="251"/>
    </location>
</feature>
<comment type="caution">
    <text evidence="7">The sequence shown here is derived from an EMBL/GenBank/DDBJ whole genome shotgun (WGS) entry which is preliminary data.</text>
</comment>
<keyword evidence="8" id="KW-1185">Reference proteome</keyword>
<sequence>MFVQANSVEPSSSDAHTDLTSNQEQEINSISRSIEETDSDRNEIVPIEKKTLKRHLGLFSGISFVLGITIGSGIFISPKGVLRETESVGLCLVIWALCGFISILGALCYAEIGTVIPLSGSELVYMREGIGSIHARTGDVLAFVFNWSNTFILEPSMVAILSLTFGTYFLSGIMNSYTENLENSFDGTSKNPLRISLAFYSGLWAYGGWSSLNSVTEELKNPKRNLWLSIVLALSSVIILYLLTNISYFTVMNKAELLSSDAVAMTWGEAVLGPVVRTLPILVSFSALGSATATIYCSSRYFMVGARYGYLPKIFSCIQKQRLTPLPSIMLMTIISIIYCIPTNIEHLIDFVSFVAWVFFGLTFVATICCKFTKAEAYRAIKVPIPVIIFMILVSVYLIIAPVISSPNIGYLIALIIVLVGLIFYYLFVFRKIQPNLMKKINIFLQEFFNLTMSTVNIEA</sequence>
<reference evidence="7" key="1">
    <citation type="submission" date="2021-02" db="EMBL/GenBank/DDBJ databases">
        <authorList>
            <person name="Nowell W R."/>
        </authorList>
    </citation>
    <scope>NUCLEOTIDE SEQUENCE</scope>
</reference>
<dbReference type="PANTHER" id="PTHR11785">
    <property type="entry name" value="AMINO ACID TRANSPORTER"/>
    <property type="match status" value="1"/>
</dbReference>
<protein>
    <recommendedName>
        <fullName evidence="9">B(0,+)-type amino acid transporter 1</fullName>
    </recommendedName>
</protein>
<evidence type="ECO:0000313" key="8">
    <source>
        <dbReference type="Proteomes" id="UP000663870"/>
    </source>
</evidence>
<gene>
    <name evidence="7" type="ORF">JXQ802_LOCUS20229</name>
</gene>
<feature type="transmembrane region" description="Helical" evidence="6">
    <location>
        <begin position="87"/>
        <end position="110"/>
    </location>
</feature>
<feature type="transmembrane region" description="Helical" evidence="6">
    <location>
        <begin position="157"/>
        <end position="177"/>
    </location>
</feature>
<comment type="subcellular location">
    <subcellularLocation>
        <location evidence="1">Membrane</location>
        <topology evidence="1">Multi-pass membrane protein</topology>
    </subcellularLocation>
</comment>
<evidence type="ECO:0000256" key="2">
    <source>
        <dbReference type="ARBA" id="ARBA00022692"/>
    </source>
</evidence>
<dbReference type="PIRSF" id="PIRSF006060">
    <property type="entry name" value="AA_transporter"/>
    <property type="match status" value="1"/>
</dbReference>
<keyword evidence="2 6" id="KW-0812">Transmembrane</keyword>
<feature type="transmembrane region" description="Helical" evidence="6">
    <location>
        <begin position="281"/>
        <end position="302"/>
    </location>
</feature>